<comment type="caution">
    <text evidence="1">The sequence shown here is derived from an EMBL/GenBank/DDBJ whole genome shotgun (WGS) entry which is preliminary data.</text>
</comment>
<protein>
    <recommendedName>
        <fullName evidence="3">Ribosomal protein L46 N-terminal domain-containing protein</fullName>
    </recommendedName>
</protein>
<gene>
    <name evidence="1" type="ORF">WJX74_010353</name>
</gene>
<dbReference type="GO" id="GO:0003735">
    <property type="term" value="F:structural constituent of ribosome"/>
    <property type="evidence" value="ECO:0007669"/>
    <property type="project" value="InterPro"/>
</dbReference>
<evidence type="ECO:0000313" key="2">
    <source>
        <dbReference type="Proteomes" id="UP001438707"/>
    </source>
</evidence>
<evidence type="ECO:0008006" key="3">
    <source>
        <dbReference type="Google" id="ProtNLM"/>
    </source>
</evidence>
<dbReference type="Proteomes" id="UP001438707">
    <property type="component" value="Unassembled WGS sequence"/>
</dbReference>
<keyword evidence="2" id="KW-1185">Reference proteome</keyword>
<evidence type="ECO:0000313" key="1">
    <source>
        <dbReference type="EMBL" id="KAK9832440.1"/>
    </source>
</evidence>
<organism evidence="1 2">
    <name type="scientific">Apatococcus lobatus</name>
    <dbReference type="NCBI Taxonomy" id="904363"/>
    <lineage>
        <taxon>Eukaryota</taxon>
        <taxon>Viridiplantae</taxon>
        <taxon>Chlorophyta</taxon>
        <taxon>core chlorophytes</taxon>
        <taxon>Trebouxiophyceae</taxon>
        <taxon>Chlorellales</taxon>
        <taxon>Chlorellaceae</taxon>
        <taxon>Apatococcus</taxon>
    </lineage>
</organism>
<proteinExistence type="predicted"/>
<name>A0AAW1REC3_9CHLO</name>
<sequence>MRSVSLQWAADSCRKLGQQVRTQATAAEQILAACILERPQVILPDPPAWEVDYQEWKSGWEPAPRTTSADTSNDRRSLRRRLEARLFLFIKMQGSETWGFPQQQHIGEEGIADTARRAIEGVIGEKPQVFFFGRAPHAHLQQENGLLFIHRAQLIQGRPALLPGSSISDHLWLAKDEVHEVMPEGPYADILAKLL</sequence>
<dbReference type="EMBL" id="JALJOS010000012">
    <property type="protein sequence ID" value="KAK9832440.1"/>
    <property type="molecule type" value="Genomic_DNA"/>
</dbReference>
<dbReference type="InterPro" id="IPR040008">
    <property type="entry name" value="Ribosomal_mL46"/>
</dbReference>
<dbReference type="PANTHER" id="PTHR13124">
    <property type="entry name" value="39S RIBOSOMAL PROTEIN L46, MITOCHONDRIAL PRECURSOR-RELATED"/>
    <property type="match status" value="1"/>
</dbReference>
<dbReference type="AlphaFoldDB" id="A0AAW1REC3"/>
<dbReference type="PANTHER" id="PTHR13124:SF12">
    <property type="entry name" value="LARGE RIBOSOMAL SUBUNIT PROTEIN ML46"/>
    <property type="match status" value="1"/>
</dbReference>
<accession>A0AAW1REC3</accession>
<reference evidence="1 2" key="1">
    <citation type="journal article" date="2024" name="Nat. Commun.">
        <title>Phylogenomics reveals the evolutionary origins of lichenization in chlorophyte algae.</title>
        <authorList>
            <person name="Puginier C."/>
            <person name="Libourel C."/>
            <person name="Otte J."/>
            <person name="Skaloud P."/>
            <person name="Haon M."/>
            <person name="Grisel S."/>
            <person name="Petersen M."/>
            <person name="Berrin J.G."/>
            <person name="Delaux P.M."/>
            <person name="Dal Grande F."/>
            <person name="Keller J."/>
        </authorList>
    </citation>
    <scope>NUCLEOTIDE SEQUENCE [LARGE SCALE GENOMIC DNA]</scope>
    <source>
        <strain evidence="1 2">SAG 2145</strain>
    </source>
</reference>
<dbReference type="Gene3D" id="3.90.79.10">
    <property type="entry name" value="Nucleoside Triphosphate Pyrophosphohydrolase"/>
    <property type="match status" value="1"/>
</dbReference>
<dbReference type="GO" id="GO:0005762">
    <property type="term" value="C:mitochondrial large ribosomal subunit"/>
    <property type="evidence" value="ECO:0007669"/>
    <property type="project" value="TreeGrafter"/>
</dbReference>